<evidence type="ECO:0000256" key="1">
    <source>
        <dbReference type="ARBA" id="ARBA00023319"/>
    </source>
</evidence>
<dbReference type="Ensembl" id="ENSKMAT00000018744.1">
    <property type="protein sequence ID" value="ENSKMAP00000018487.1"/>
    <property type="gene ID" value="ENSKMAG00000013754.1"/>
</dbReference>
<reference evidence="3" key="1">
    <citation type="submission" date="2025-08" db="UniProtKB">
        <authorList>
            <consortium name="Ensembl"/>
        </authorList>
    </citation>
    <scope>IDENTIFICATION</scope>
</reference>
<proteinExistence type="predicted"/>
<protein>
    <recommendedName>
        <fullName evidence="2">Ig-like domain-containing protein</fullName>
    </recommendedName>
</protein>
<keyword evidence="4" id="KW-1185">Reference proteome</keyword>
<accession>A0A3Q3G276</accession>
<name>A0A3Q3G276_KRYMA</name>
<evidence type="ECO:0000313" key="4">
    <source>
        <dbReference type="Proteomes" id="UP000264800"/>
    </source>
</evidence>
<dbReference type="InterPro" id="IPR050380">
    <property type="entry name" value="Immune_Resp_Modulators"/>
</dbReference>
<dbReference type="AlphaFoldDB" id="A0A3Q3G276"/>
<dbReference type="InterPro" id="IPR007110">
    <property type="entry name" value="Ig-like_dom"/>
</dbReference>
<dbReference type="InterPro" id="IPR013783">
    <property type="entry name" value="Ig-like_fold"/>
</dbReference>
<dbReference type="PANTHER" id="PTHR23411">
    <property type="entry name" value="TAPASIN"/>
    <property type="match status" value="1"/>
</dbReference>
<dbReference type="PROSITE" id="PS50835">
    <property type="entry name" value="IG_LIKE"/>
    <property type="match status" value="1"/>
</dbReference>
<keyword evidence="1" id="KW-0393">Immunoglobulin domain</keyword>
<dbReference type="SUPFAM" id="SSF48726">
    <property type="entry name" value="Immunoglobulin"/>
    <property type="match status" value="1"/>
</dbReference>
<dbReference type="InterPro" id="IPR003597">
    <property type="entry name" value="Ig_C1-set"/>
</dbReference>
<feature type="domain" description="Ig-like" evidence="2">
    <location>
        <begin position="1"/>
        <end position="92"/>
    </location>
</feature>
<organism evidence="3 4">
    <name type="scientific">Kryptolebias marmoratus</name>
    <name type="common">Mangrove killifish</name>
    <name type="synonym">Rivulus marmoratus</name>
    <dbReference type="NCBI Taxonomy" id="37003"/>
    <lineage>
        <taxon>Eukaryota</taxon>
        <taxon>Metazoa</taxon>
        <taxon>Chordata</taxon>
        <taxon>Craniata</taxon>
        <taxon>Vertebrata</taxon>
        <taxon>Euteleostomi</taxon>
        <taxon>Actinopterygii</taxon>
        <taxon>Neopterygii</taxon>
        <taxon>Teleostei</taxon>
        <taxon>Neoteleostei</taxon>
        <taxon>Acanthomorphata</taxon>
        <taxon>Ovalentaria</taxon>
        <taxon>Atherinomorphae</taxon>
        <taxon>Cyprinodontiformes</taxon>
        <taxon>Rivulidae</taxon>
        <taxon>Kryptolebias</taxon>
    </lineage>
</organism>
<dbReference type="InterPro" id="IPR036179">
    <property type="entry name" value="Ig-like_dom_sf"/>
</dbReference>
<dbReference type="STRING" id="37003.ENSKMAP00000018487"/>
<dbReference type="GeneTree" id="ENSGT00940000178369"/>
<dbReference type="Gene3D" id="2.60.40.10">
    <property type="entry name" value="Immunoglobulins"/>
    <property type="match status" value="1"/>
</dbReference>
<evidence type="ECO:0000259" key="2">
    <source>
        <dbReference type="PROSITE" id="PS50835"/>
    </source>
</evidence>
<sequence>RTLLCTSTEYTLHRGATLQCDVSGFYPKKLAVTWHIQNDSHTVHPGMSHHSRVCTELAVLNPDGTYSIRSSITLHSNIVTNTEILVICQVEHQTFNHLFNRSGWPDGGHC</sequence>
<evidence type="ECO:0000313" key="3">
    <source>
        <dbReference type="Ensembl" id="ENSKMAP00000018487.1"/>
    </source>
</evidence>
<dbReference type="SMART" id="SM00407">
    <property type="entry name" value="IGc1"/>
    <property type="match status" value="1"/>
</dbReference>
<reference evidence="3" key="2">
    <citation type="submission" date="2025-09" db="UniProtKB">
        <authorList>
            <consortium name="Ensembl"/>
        </authorList>
    </citation>
    <scope>IDENTIFICATION</scope>
</reference>
<dbReference type="Pfam" id="PF07654">
    <property type="entry name" value="C1-set"/>
    <property type="match status" value="1"/>
</dbReference>
<dbReference type="Proteomes" id="UP000264800">
    <property type="component" value="Unplaced"/>
</dbReference>